<protein>
    <submittedName>
        <fullName evidence="1">Uncharacterized protein</fullName>
    </submittedName>
</protein>
<organism evidence="1 2">
    <name type="scientific">Ancylostoma ceylanicum</name>
    <dbReference type="NCBI Taxonomy" id="53326"/>
    <lineage>
        <taxon>Eukaryota</taxon>
        <taxon>Metazoa</taxon>
        <taxon>Ecdysozoa</taxon>
        <taxon>Nematoda</taxon>
        <taxon>Chromadorea</taxon>
        <taxon>Rhabditida</taxon>
        <taxon>Rhabditina</taxon>
        <taxon>Rhabditomorpha</taxon>
        <taxon>Strongyloidea</taxon>
        <taxon>Ancylostomatidae</taxon>
        <taxon>Ancylostomatinae</taxon>
        <taxon>Ancylostoma</taxon>
    </lineage>
</organism>
<keyword evidence="2" id="KW-1185">Reference proteome</keyword>
<name>A0A016WUE1_9BILA</name>
<comment type="caution">
    <text evidence="1">The sequence shown here is derived from an EMBL/GenBank/DDBJ whole genome shotgun (WGS) entry which is preliminary data.</text>
</comment>
<evidence type="ECO:0000313" key="1">
    <source>
        <dbReference type="EMBL" id="EYC42628.1"/>
    </source>
</evidence>
<evidence type="ECO:0000313" key="2">
    <source>
        <dbReference type="Proteomes" id="UP000024635"/>
    </source>
</evidence>
<dbReference type="AlphaFoldDB" id="A0A016WUE1"/>
<accession>A0A016WUE1</accession>
<dbReference type="Proteomes" id="UP000024635">
    <property type="component" value="Unassembled WGS sequence"/>
</dbReference>
<reference evidence="2" key="1">
    <citation type="journal article" date="2015" name="Nat. Genet.">
        <title>The genome and transcriptome of the zoonotic hookworm Ancylostoma ceylanicum identify infection-specific gene families.</title>
        <authorList>
            <person name="Schwarz E.M."/>
            <person name="Hu Y."/>
            <person name="Antoshechkin I."/>
            <person name="Miller M.M."/>
            <person name="Sternberg P.W."/>
            <person name="Aroian R.V."/>
        </authorList>
    </citation>
    <scope>NUCLEOTIDE SEQUENCE</scope>
    <source>
        <strain evidence="2">HY135</strain>
    </source>
</reference>
<proteinExistence type="predicted"/>
<dbReference type="EMBL" id="JARK01000123">
    <property type="protein sequence ID" value="EYC42628.1"/>
    <property type="molecule type" value="Genomic_DNA"/>
</dbReference>
<gene>
    <name evidence="1" type="primary">Acey_s0523.g2914</name>
    <name evidence="1" type="ORF">Y032_0523g2914</name>
</gene>
<sequence>MFRFGAVPSGEVSLAAKIYGRVYDLVVLNPMISISVTGLAALSCRERFHKNFSTYIAQSKSKLYSSATNQGSN</sequence>